<dbReference type="PANTHER" id="PTHR32166">
    <property type="entry name" value="OSJNBA0013A04.12 PROTEIN"/>
    <property type="match status" value="1"/>
</dbReference>
<dbReference type="PANTHER" id="PTHR32166:SF122">
    <property type="entry name" value="OS09G0499600 PROTEIN"/>
    <property type="match status" value="1"/>
</dbReference>
<organism evidence="3 4">
    <name type="scientific">Brassica napus</name>
    <name type="common">Rape</name>
    <dbReference type="NCBI Taxonomy" id="3708"/>
    <lineage>
        <taxon>Eukaryota</taxon>
        <taxon>Viridiplantae</taxon>
        <taxon>Streptophyta</taxon>
        <taxon>Embryophyta</taxon>
        <taxon>Tracheophyta</taxon>
        <taxon>Spermatophyta</taxon>
        <taxon>Magnoliopsida</taxon>
        <taxon>eudicotyledons</taxon>
        <taxon>Gunneridae</taxon>
        <taxon>Pentapetalae</taxon>
        <taxon>rosids</taxon>
        <taxon>malvids</taxon>
        <taxon>Brassicales</taxon>
        <taxon>Brassicaceae</taxon>
        <taxon>Brassiceae</taxon>
        <taxon>Brassica</taxon>
    </lineage>
</organism>
<evidence type="ECO:0000259" key="2">
    <source>
        <dbReference type="Pfam" id="PF05699"/>
    </source>
</evidence>
<dbReference type="GO" id="GO:0046983">
    <property type="term" value="F:protein dimerization activity"/>
    <property type="evidence" value="ECO:0007669"/>
    <property type="project" value="InterPro"/>
</dbReference>
<dbReference type="Gramene" id="CDY19921">
    <property type="protein sequence ID" value="CDY19921"/>
    <property type="gene ID" value="GSBRNA2T00009713001"/>
</dbReference>
<proteinExistence type="predicted"/>
<dbReference type="InterPro" id="IPR008906">
    <property type="entry name" value="HATC_C_dom"/>
</dbReference>
<sequence>MVDGEKKPPMGYIYTAMDRAKEATAKSFKGKKEKRILPQSTFIMPILLMFVVKKWRPDCTTASQGWFETMLFKTGSWKMEMKSLADWWSTYGSSAPNLRDFAVKVLSLTCSTSGCERNWRVFQHLHTKRRNILAQSRLNDMVFVKYNRVLQCRMKRNDAKDPIPLEEIDDINEWLMGKMDGNSSNDEDDAFVHDDEDLTLSVVSEAVGAEEPDYTTRGAKTPTSAKNNKGKGITMSSTQSKRYGPSPSHLELVDEDDDVEEELGGYEKALEWTKRSLCSAMALGAKLQPHRFMLPHAFSNQALG</sequence>
<dbReference type="STRING" id="3708.A0A078G3I7"/>
<name>A0A078G3I7_BRANA</name>
<dbReference type="Proteomes" id="UP000028999">
    <property type="component" value="Unassembled WGS sequence"/>
</dbReference>
<reference evidence="3 4" key="1">
    <citation type="journal article" date="2014" name="Science">
        <title>Plant genetics. Early allopolyploid evolution in the post-Neolithic Brassica napus oilseed genome.</title>
        <authorList>
            <person name="Chalhoub B."/>
            <person name="Denoeud F."/>
            <person name="Liu S."/>
            <person name="Parkin I.A."/>
            <person name="Tang H."/>
            <person name="Wang X."/>
            <person name="Chiquet J."/>
            <person name="Belcram H."/>
            <person name="Tong C."/>
            <person name="Samans B."/>
            <person name="Correa M."/>
            <person name="Da Silva C."/>
            <person name="Just J."/>
            <person name="Falentin C."/>
            <person name="Koh C.S."/>
            <person name="Le Clainche I."/>
            <person name="Bernard M."/>
            <person name="Bento P."/>
            <person name="Noel B."/>
            <person name="Labadie K."/>
            <person name="Alberti A."/>
            <person name="Charles M."/>
            <person name="Arnaud D."/>
            <person name="Guo H."/>
            <person name="Daviaud C."/>
            <person name="Alamery S."/>
            <person name="Jabbari K."/>
            <person name="Zhao M."/>
            <person name="Edger P.P."/>
            <person name="Chelaifa H."/>
            <person name="Tack D."/>
            <person name="Lassalle G."/>
            <person name="Mestiri I."/>
            <person name="Schnel N."/>
            <person name="Le Paslier M.C."/>
            <person name="Fan G."/>
            <person name="Renault V."/>
            <person name="Bayer P.E."/>
            <person name="Golicz A.A."/>
            <person name="Manoli S."/>
            <person name="Lee T.H."/>
            <person name="Thi V.H."/>
            <person name="Chalabi S."/>
            <person name="Hu Q."/>
            <person name="Fan C."/>
            <person name="Tollenaere R."/>
            <person name="Lu Y."/>
            <person name="Battail C."/>
            <person name="Shen J."/>
            <person name="Sidebottom C.H."/>
            <person name="Wang X."/>
            <person name="Canaguier A."/>
            <person name="Chauveau A."/>
            <person name="Berard A."/>
            <person name="Deniot G."/>
            <person name="Guan M."/>
            <person name="Liu Z."/>
            <person name="Sun F."/>
            <person name="Lim Y.P."/>
            <person name="Lyons E."/>
            <person name="Town C.D."/>
            <person name="Bancroft I."/>
            <person name="Wang X."/>
            <person name="Meng J."/>
            <person name="Ma J."/>
            <person name="Pires J.C."/>
            <person name="King G.J."/>
            <person name="Brunel D."/>
            <person name="Delourme R."/>
            <person name="Renard M."/>
            <person name="Aury J.M."/>
            <person name="Adams K.L."/>
            <person name="Batley J."/>
            <person name="Snowdon R.J."/>
            <person name="Tost J."/>
            <person name="Edwards D."/>
            <person name="Zhou Y."/>
            <person name="Hua W."/>
            <person name="Sharpe A.G."/>
            <person name="Paterson A.H."/>
            <person name="Guan C."/>
            <person name="Wincker P."/>
        </authorList>
    </citation>
    <scope>NUCLEOTIDE SEQUENCE [LARGE SCALE GENOMIC DNA]</scope>
    <source>
        <strain evidence="4">cv. Darmor-bzh</strain>
    </source>
</reference>
<evidence type="ECO:0000313" key="4">
    <source>
        <dbReference type="Proteomes" id="UP000028999"/>
    </source>
</evidence>
<feature type="region of interest" description="Disordered" evidence="1">
    <location>
        <begin position="205"/>
        <end position="251"/>
    </location>
</feature>
<protein>
    <submittedName>
        <fullName evidence="3">BnaC09g31870D protein</fullName>
    </submittedName>
</protein>
<dbReference type="OMA" id="MKSLADW"/>
<feature type="domain" description="HAT C-terminal dimerisation" evidence="2">
    <location>
        <begin position="79"/>
        <end position="147"/>
    </location>
</feature>
<gene>
    <name evidence="3" type="primary">BnaC09g31870D</name>
    <name evidence="3" type="ORF">GSBRNA2T00009713001</name>
</gene>
<dbReference type="SUPFAM" id="SSF53098">
    <property type="entry name" value="Ribonuclease H-like"/>
    <property type="match status" value="1"/>
</dbReference>
<accession>A0A078G3I7</accession>
<evidence type="ECO:0000313" key="3">
    <source>
        <dbReference type="EMBL" id="CDY19921.1"/>
    </source>
</evidence>
<dbReference type="Pfam" id="PF05699">
    <property type="entry name" value="Dimer_Tnp_hAT"/>
    <property type="match status" value="1"/>
</dbReference>
<dbReference type="InterPro" id="IPR012337">
    <property type="entry name" value="RNaseH-like_sf"/>
</dbReference>
<dbReference type="AlphaFoldDB" id="A0A078G3I7"/>
<dbReference type="PaxDb" id="3708-A0A078G3I7"/>
<evidence type="ECO:0000256" key="1">
    <source>
        <dbReference type="SAM" id="MobiDB-lite"/>
    </source>
</evidence>
<keyword evidence="4" id="KW-1185">Reference proteome</keyword>
<dbReference type="EMBL" id="LK032101">
    <property type="protein sequence ID" value="CDY19921.1"/>
    <property type="molecule type" value="Genomic_DNA"/>
</dbReference>